<evidence type="ECO:0000313" key="1">
    <source>
        <dbReference type="EMBL" id="CAK0839013.1"/>
    </source>
</evidence>
<keyword evidence="2" id="KW-1185">Reference proteome</keyword>
<dbReference type="Proteomes" id="UP001189429">
    <property type="component" value="Unassembled WGS sequence"/>
</dbReference>
<organism evidence="1 2">
    <name type="scientific">Prorocentrum cordatum</name>
    <dbReference type="NCBI Taxonomy" id="2364126"/>
    <lineage>
        <taxon>Eukaryota</taxon>
        <taxon>Sar</taxon>
        <taxon>Alveolata</taxon>
        <taxon>Dinophyceae</taxon>
        <taxon>Prorocentrales</taxon>
        <taxon>Prorocentraceae</taxon>
        <taxon>Prorocentrum</taxon>
    </lineage>
</organism>
<reference evidence="1" key="1">
    <citation type="submission" date="2023-10" db="EMBL/GenBank/DDBJ databases">
        <authorList>
            <person name="Chen Y."/>
            <person name="Shah S."/>
            <person name="Dougan E. K."/>
            <person name="Thang M."/>
            <person name="Chan C."/>
        </authorList>
    </citation>
    <scope>NUCLEOTIDE SEQUENCE [LARGE SCALE GENOMIC DNA]</scope>
</reference>
<accession>A0ABN9T2M1</accession>
<feature type="non-terminal residue" evidence="1">
    <location>
        <position position="146"/>
    </location>
</feature>
<proteinExistence type="predicted"/>
<protein>
    <submittedName>
        <fullName evidence="1">Uncharacterized protein</fullName>
    </submittedName>
</protein>
<gene>
    <name evidence="1" type="ORF">PCOR1329_LOCUS34807</name>
</gene>
<comment type="caution">
    <text evidence="1">The sequence shown here is derived from an EMBL/GenBank/DDBJ whole genome shotgun (WGS) entry which is preliminary data.</text>
</comment>
<evidence type="ECO:0000313" key="2">
    <source>
        <dbReference type="Proteomes" id="UP001189429"/>
    </source>
</evidence>
<dbReference type="EMBL" id="CAUYUJ010014261">
    <property type="protein sequence ID" value="CAK0839013.1"/>
    <property type="molecule type" value="Genomic_DNA"/>
</dbReference>
<name>A0ABN9T2M1_9DINO</name>
<sequence>MHVRGRLPFPERCAKGARPCVEPNDMWFSGWKSCVRTTLSKRHDFSLRIELIVAMMCEAGTERDPGSPLAVRFSRKQSCTSTSSSAALPQQRPTCEASVAAAATAAGRRGMWLGGLSGARLAPGAALNSQLALGTERLEPKWLRKR</sequence>